<keyword evidence="1" id="KW-0805">Transcription regulation</keyword>
<dbReference type="PROSITE" id="PS01124">
    <property type="entry name" value="HTH_ARAC_FAMILY_2"/>
    <property type="match status" value="1"/>
</dbReference>
<organism evidence="6 7">
    <name type="scientific">Pseudonocardia yuanmonensis</name>
    <dbReference type="NCBI Taxonomy" id="1095914"/>
    <lineage>
        <taxon>Bacteria</taxon>
        <taxon>Bacillati</taxon>
        <taxon>Actinomycetota</taxon>
        <taxon>Actinomycetes</taxon>
        <taxon>Pseudonocardiales</taxon>
        <taxon>Pseudonocardiaceae</taxon>
        <taxon>Pseudonocardia</taxon>
    </lineage>
</organism>
<dbReference type="SUPFAM" id="SSF46689">
    <property type="entry name" value="Homeodomain-like"/>
    <property type="match status" value="2"/>
</dbReference>
<dbReference type="InterPro" id="IPR009057">
    <property type="entry name" value="Homeodomain-like_sf"/>
</dbReference>
<evidence type="ECO:0000256" key="3">
    <source>
        <dbReference type="ARBA" id="ARBA00023163"/>
    </source>
</evidence>
<evidence type="ECO:0000256" key="4">
    <source>
        <dbReference type="SAM" id="MobiDB-lite"/>
    </source>
</evidence>
<feature type="region of interest" description="Disordered" evidence="4">
    <location>
        <begin position="1"/>
        <end position="26"/>
    </location>
</feature>
<sequence length="127" mass="13167">MTAPGSSFPGTRAAPDRPAARVPGTADPVVGPALAAIDADPARPWTVAALAAEAGVAAPVFALRFRDVVGAAPLAYLRQRRMSLAAEYLADPSATVAAVARRVGYADPFSFTVAFTQEQGMPPRPRH</sequence>
<dbReference type="Pfam" id="PF12833">
    <property type="entry name" value="HTH_18"/>
    <property type="match status" value="1"/>
</dbReference>
<keyword evidence="2" id="KW-0238">DNA-binding</keyword>
<evidence type="ECO:0000313" key="6">
    <source>
        <dbReference type="EMBL" id="GAA4698956.1"/>
    </source>
</evidence>
<comment type="caution">
    <text evidence="6">The sequence shown here is derived from an EMBL/GenBank/DDBJ whole genome shotgun (WGS) entry which is preliminary data.</text>
</comment>
<evidence type="ECO:0000256" key="2">
    <source>
        <dbReference type="ARBA" id="ARBA00023125"/>
    </source>
</evidence>
<evidence type="ECO:0000259" key="5">
    <source>
        <dbReference type="PROSITE" id="PS01124"/>
    </source>
</evidence>
<dbReference type="PANTHER" id="PTHR46796:SF13">
    <property type="entry name" value="HTH-TYPE TRANSCRIPTIONAL ACTIVATOR RHAS"/>
    <property type="match status" value="1"/>
</dbReference>
<evidence type="ECO:0000313" key="7">
    <source>
        <dbReference type="Proteomes" id="UP001500325"/>
    </source>
</evidence>
<dbReference type="RefSeq" id="WP_345382327.1">
    <property type="nucleotide sequence ID" value="NZ_BAABIC010000014.1"/>
</dbReference>
<dbReference type="InterPro" id="IPR018060">
    <property type="entry name" value="HTH_AraC"/>
</dbReference>
<protein>
    <recommendedName>
        <fullName evidence="5">HTH araC/xylS-type domain-containing protein</fullName>
    </recommendedName>
</protein>
<keyword evidence="7" id="KW-1185">Reference proteome</keyword>
<dbReference type="InterPro" id="IPR018062">
    <property type="entry name" value="HTH_AraC-typ_CS"/>
</dbReference>
<dbReference type="EMBL" id="BAABIC010000014">
    <property type="protein sequence ID" value="GAA4698956.1"/>
    <property type="molecule type" value="Genomic_DNA"/>
</dbReference>
<reference evidence="7" key="1">
    <citation type="journal article" date="2019" name="Int. J. Syst. Evol. Microbiol.">
        <title>The Global Catalogue of Microorganisms (GCM) 10K type strain sequencing project: providing services to taxonomists for standard genome sequencing and annotation.</title>
        <authorList>
            <consortium name="The Broad Institute Genomics Platform"/>
            <consortium name="The Broad Institute Genome Sequencing Center for Infectious Disease"/>
            <person name="Wu L."/>
            <person name="Ma J."/>
        </authorList>
    </citation>
    <scope>NUCLEOTIDE SEQUENCE [LARGE SCALE GENOMIC DNA]</scope>
    <source>
        <strain evidence="7">JCM 18055</strain>
    </source>
</reference>
<accession>A0ABP8X1D5</accession>
<dbReference type="Gene3D" id="1.10.10.60">
    <property type="entry name" value="Homeodomain-like"/>
    <property type="match status" value="2"/>
</dbReference>
<dbReference type="PANTHER" id="PTHR46796">
    <property type="entry name" value="HTH-TYPE TRANSCRIPTIONAL ACTIVATOR RHAS-RELATED"/>
    <property type="match status" value="1"/>
</dbReference>
<keyword evidence="3" id="KW-0804">Transcription</keyword>
<dbReference type="PROSITE" id="PS00041">
    <property type="entry name" value="HTH_ARAC_FAMILY_1"/>
    <property type="match status" value="1"/>
</dbReference>
<name>A0ABP8X1D5_9PSEU</name>
<feature type="domain" description="HTH araC/xylS-type" evidence="5">
    <location>
        <begin position="31"/>
        <end position="127"/>
    </location>
</feature>
<proteinExistence type="predicted"/>
<dbReference type="InterPro" id="IPR050204">
    <property type="entry name" value="AraC_XylS_family_regulators"/>
</dbReference>
<gene>
    <name evidence="6" type="ORF">GCM10023215_41750</name>
</gene>
<dbReference type="Proteomes" id="UP001500325">
    <property type="component" value="Unassembled WGS sequence"/>
</dbReference>
<evidence type="ECO:0000256" key="1">
    <source>
        <dbReference type="ARBA" id="ARBA00023015"/>
    </source>
</evidence>
<dbReference type="SMART" id="SM00342">
    <property type="entry name" value="HTH_ARAC"/>
    <property type="match status" value="1"/>
</dbReference>